<dbReference type="Proteomes" id="UP000838412">
    <property type="component" value="Chromosome 4"/>
</dbReference>
<feature type="compositionally biased region" description="Low complexity" evidence="1">
    <location>
        <begin position="23"/>
        <end position="41"/>
    </location>
</feature>
<feature type="compositionally biased region" description="Acidic residues" evidence="1">
    <location>
        <begin position="42"/>
        <end position="64"/>
    </location>
</feature>
<dbReference type="EMBL" id="OV696689">
    <property type="protein sequence ID" value="CAH1264107.1"/>
    <property type="molecule type" value="Genomic_DNA"/>
</dbReference>
<accession>A0A8J9ZXL5</accession>
<dbReference type="OrthoDB" id="8007085at2759"/>
<name>A0A8J9ZXL5_BRALA</name>
<gene>
    <name evidence="2" type="primary">Hypp2889</name>
    <name evidence="2" type="ORF">BLAG_LOCUS18598</name>
</gene>
<dbReference type="AlphaFoldDB" id="A0A8J9ZXL5"/>
<organism evidence="2 3">
    <name type="scientific">Branchiostoma lanceolatum</name>
    <name type="common">Common lancelet</name>
    <name type="synonym">Amphioxus lanceolatum</name>
    <dbReference type="NCBI Taxonomy" id="7740"/>
    <lineage>
        <taxon>Eukaryota</taxon>
        <taxon>Metazoa</taxon>
        <taxon>Chordata</taxon>
        <taxon>Cephalochordata</taxon>
        <taxon>Leptocardii</taxon>
        <taxon>Amphioxiformes</taxon>
        <taxon>Branchiostomatidae</taxon>
        <taxon>Branchiostoma</taxon>
    </lineage>
</organism>
<evidence type="ECO:0000313" key="2">
    <source>
        <dbReference type="EMBL" id="CAH1264107.1"/>
    </source>
</evidence>
<evidence type="ECO:0000313" key="3">
    <source>
        <dbReference type="Proteomes" id="UP000838412"/>
    </source>
</evidence>
<keyword evidence="3" id="KW-1185">Reference proteome</keyword>
<sequence length="921" mass="105336">MVERKTYTECSPIVLNHPNPNQECSSSSSESSGESESSQSDPESDDLATQDDTEESQTDCDAEGEIWEGSEGEEQLLRDLHTSAVNDSTAPFTKRARSDPAITVVTWLLTFLLIWQAQNHVSDNGLEHLMSFLCPVFESFGVESSCLRGLSSLYLTWKILGIDRDSFQKYCVCPDPKCCKLYDMDKLYEVVNGVERPRRCDNTRRVRRRDIRCNTIISRQTVTTVSQRRVYYPLKVYCFKSIIESLECLVKKQGFEEKCEAWREREVSQAGLYGDVFEGKVWKDFQKWNGEDFLSVEHNFGLMINMDFFQPFKRRNDYSVGVIYMTVMNLPRSERFKLENVLLVGVIPALEHEPKSLNTFLDPIVTELKFLWRGVSYTTYKSPYYLLEFRAALLCCAADIPAARKLCGFLGHTAEIGCSKCKKAFKKVGTKTNYSGFDRDTWPLRNDTEHKRQAEQINSCTNNARRQRLEKKFGTRYTPLLELEYYQAIRFCVIDPMHNLFLGTAKRMFKTWVDREILSKTDLEVISKRIESVVVPPGLGRIPKGIASNFGAFTAEEWKNWTLYYSSYCLDGLLPKEHLDCWQLFVLACKRLCQPVVRECDIRYADAAFVTFGKKVEQSNLYGKLFVTPNMHLHCHLKQCILDYGPVYGFWLFSFERFNGILGSECTNNRGIEIQLMRKFLISGFAHSVPLPTDLYDVFGSLFARFYSKNSNADISANVEINLQTTATTLNVSDINWSEDPHTIKLPINFTRVSLSRDEECSLAGAYSSMYPEGTISNMAATARKYSTCQVGQEYFGSKVAARSRNSACIMGRWATNEGNIDVSSELRPGMIQCFYRHAVEIDGKLDNHIFAVVEWYKLSPMKDRIGQGKCCTTWKKSFVCRGSASFMPVKRIYCKTVCAHTMVDGQKVVVVSPVIRKTYL</sequence>
<dbReference type="PANTHER" id="PTHR46579:SF2">
    <property type="entry name" value="C2H2-TYPE DOMAIN-CONTAINING PROTEIN"/>
    <property type="match status" value="1"/>
</dbReference>
<evidence type="ECO:0000256" key="1">
    <source>
        <dbReference type="SAM" id="MobiDB-lite"/>
    </source>
</evidence>
<dbReference type="PANTHER" id="PTHR46579">
    <property type="entry name" value="F5/8 TYPE C DOMAIN-CONTAINING PROTEIN-RELATED"/>
    <property type="match status" value="1"/>
</dbReference>
<dbReference type="Pfam" id="PF02992">
    <property type="entry name" value="Transposase_21"/>
    <property type="match status" value="1"/>
</dbReference>
<proteinExistence type="predicted"/>
<reference evidence="2" key="1">
    <citation type="submission" date="2022-01" db="EMBL/GenBank/DDBJ databases">
        <authorList>
            <person name="Braso-Vives M."/>
        </authorList>
    </citation>
    <scope>NUCLEOTIDE SEQUENCE</scope>
</reference>
<feature type="region of interest" description="Disordered" evidence="1">
    <location>
        <begin position="1"/>
        <end position="64"/>
    </location>
</feature>
<dbReference type="InterPro" id="IPR004242">
    <property type="entry name" value="Transposase_21"/>
</dbReference>
<protein>
    <submittedName>
        <fullName evidence="2">Hypp2889 protein</fullName>
    </submittedName>
</protein>